<sequence length="48" mass="5224">MAALPQITLDFNHKIKLSLDGGELSSDTGEMIFRELDEKIGFSAALAE</sequence>
<accession>A0A0A1MS12</accession>
<dbReference type="AlphaFoldDB" id="A0A0A1MS12"/>
<dbReference type="Proteomes" id="UP000040453">
    <property type="component" value="Unassembled WGS sequence"/>
</dbReference>
<evidence type="ECO:0008006" key="3">
    <source>
        <dbReference type="Google" id="ProtNLM"/>
    </source>
</evidence>
<reference evidence="1 2" key="1">
    <citation type="submission" date="2014-11" db="EMBL/GenBank/DDBJ databases">
        <authorList>
            <person name="Urmite Genomes Urmite Genomes"/>
        </authorList>
    </citation>
    <scope>NUCLEOTIDE SEQUENCE [LARGE SCALE GENOMIC DNA]</scope>
    <source>
        <strain evidence="1 2">Oc5</strain>
    </source>
</reference>
<keyword evidence="2" id="KW-1185">Reference proteome</keyword>
<protein>
    <recommendedName>
        <fullName evidence="3">Transposase DDE domain-containing protein</fullName>
    </recommendedName>
</protein>
<name>A0A0A1MS12_9BACI</name>
<gene>
    <name evidence="1" type="ORF">BN997_02225</name>
</gene>
<evidence type="ECO:0000313" key="1">
    <source>
        <dbReference type="EMBL" id="CEI82362.1"/>
    </source>
</evidence>
<proteinExistence type="predicted"/>
<evidence type="ECO:0000313" key="2">
    <source>
        <dbReference type="Proteomes" id="UP000040453"/>
    </source>
</evidence>
<organism evidence="1 2">
    <name type="scientific">Oceanobacillus oncorhynchi</name>
    <dbReference type="NCBI Taxonomy" id="545501"/>
    <lineage>
        <taxon>Bacteria</taxon>
        <taxon>Bacillati</taxon>
        <taxon>Bacillota</taxon>
        <taxon>Bacilli</taxon>
        <taxon>Bacillales</taxon>
        <taxon>Bacillaceae</taxon>
        <taxon>Oceanobacillus</taxon>
    </lineage>
</organism>
<dbReference type="EMBL" id="CDGG01000001">
    <property type="protein sequence ID" value="CEI82362.1"/>
    <property type="molecule type" value="Genomic_DNA"/>
</dbReference>